<evidence type="ECO:0000256" key="1">
    <source>
        <dbReference type="ARBA" id="ARBA00010613"/>
    </source>
</evidence>
<dbReference type="InterPro" id="IPR003010">
    <property type="entry name" value="C-N_Hydrolase"/>
</dbReference>
<dbReference type="InterPro" id="IPR001110">
    <property type="entry name" value="UPF0012_CS"/>
</dbReference>
<dbReference type="InterPro" id="IPR045254">
    <property type="entry name" value="Nit1/2_C-N_Hydrolase"/>
</dbReference>
<dbReference type="Proteomes" id="UP000199180">
    <property type="component" value="Unassembled WGS sequence"/>
</dbReference>
<organism evidence="5 6">
    <name type="scientific">Paracoccus homiensis</name>
    <dbReference type="NCBI Taxonomy" id="364199"/>
    <lineage>
        <taxon>Bacteria</taxon>
        <taxon>Pseudomonadati</taxon>
        <taxon>Pseudomonadota</taxon>
        <taxon>Alphaproteobacteria</taxon>
        <taxon>Rhodobacterales</taxon>
        <taxon>Paracoccaceae</taxon>
        <taxon>Paracoccus</taxon>
    </lineage>
</organism>
<dbReference type="SUPFAM" id="SSF56317">
    <property type="entry name" value="Carbon-nitrogen hydrolase"/>
    <property type="match status" value="1"/>
</dbReference>
<dbReference type="InterPro" id="IPR036526">
    <property type="entry name" value="C-N_Hydrolase_sf"/>
</dbReference>
<keyword evidence="2 5" id="KW-0378">Hydrolase</keyword>
<evidence type="ECO:0000259" key="4">
    <source>
        <dbReference type="PROSITE" id="PS50263"/>
    </source>
</evidence>
<dbReference type="STRING" id="364199.SAMN04489858_105126"/>
<evidence type="ECO:0000256" key="2">
    <source>
        <dbReference type="ARBA" id="ARBA00022801"/>
    </source>
</evidence>
<dbReference type="PROSITE" id="PS50263">
    <property type="entry name" value="CN_HYDROLASE"/>
    <property type="match status" value="1"/>
</dbReference>
<accession>A0A1I0EGY5</accession>
<reference evidence="5 6" key="1">
    <citation type="submission" date="2016-10" db="EMBL/GenBank/DDBJ databases">
        <authorList>
            <person name="de Groot N.N."/>
        </authorList>
    </citation>
    <scope>NUCLEOTIDE SEQUENCE [LARGE SCALE GENOMIC DNA]</scope>
    <source>
        <strain evidence="5 6">DSM 17862</strain>
    </source>
</reference>
<keyword evidence="6" id="KW-1185">Reference proteome</keyword>
<dbReference type="AlphaFoldDB" id="A0A1I0EGY5"/>
<evidence type="ECO:0000313" key="6">
    <source>
        <dbReference type="Proteomes" id="UP000199180"/>
    </source>
</evidence>
<dbReference type="Gene3D" id="3.60.110.10">
    <property type="entry name" value="Carbon-nitrogen hydrolase"/>
    <property type="match status" value="1"/>
</dbReference>
<dbReference type="CDD" id="cd07572">
    <property type="entry name" value="nit"/>
    <property type="match status" value="1"/>
</dbReference>
<feature type="region of interest" description="Disordered" evidence="3">
    <location>
        <begin position="273"/>
        <end position="295"/>
    </location>
</feature>
<dbReference type="GO" id="GO:0016811">
    <property type="term" value="F:hydrolase activity, acting on carbon-nitrogen (but not peptide) bonds, in linear amides"/>
    <property type="evidence" value="ECO:0007669"/>
    <property type="project" value="InterPro"/>
</dbReference>
<protein>
    <submittedName>
        <fullName evidence="5">Predicted amidohydrolase</fullName>
    </submittedName>
</protein>
<gene>
    <name evidence="5" type="ORF">SAMN04489858_105126</name>
</gene>
<feature type="domain" description="CN hydrolase" evidence="4">
    <location>
        <begin position="7"/>
        <end position="264"/>
    </location>
</feature>
<evidence type="ECO:0000256" key="3">
    <source>
        <dbReference type="SAM" id="MobiDB-lite"/>
    </source>
</evidence>
<dbReference type="PANTHER" id="PTHR23088">
    <property type="entry name" value="NITRILASE-RELATED"/>
    <property type="match status" value="1"/>
</dbReference>
<name>A0A1I0EGY5_9RHOB</name>
<comment type="similarity">
    <text evidence="1">Belongs to the carbon-nitrogen hydrolase superfamily. NIT1/NIT2 family.</text>
</comment>
<dbReference type="PROSITE" id="PS01227">
    <property type="entry name" value="UPF0012"/>
    <property type="match status" value="1"/>
</dbReference>
<proteinExistence type="inferred from homology"/>
<evidence type="ECO:0000313" key="5">
    <source>
        <dbReference type="EMBL" id="SET43874.1"/>
    </source>
</evidence>
<dbReference type="EMBL" id="FOHO01000005">
    <property type="protein sequence ID" value="SET43874.1"/>
    <property type="molecule type" value="Genomic_DNA"/>
</dbReference>
<dbReference type="PANTHER" id="PTHR23088:SF27">
    <property type="entry name" value="DEAMINATED GLUTATHIONE AMIDASE"/>
    <property type="match status" value="1"/>
</dbReference>
<feature type="compositionally biased region" description="Basic and acidic residues" evidence="3">
    <location>
        <begin position="278"/>
        <end position="295"/>
    </location>
</feature>
<dbReference type="Pfam" id="PF00795">
    <property type="entry name" value="CN_hydrolase"/>
    <property type="match status" value="1"/>
</dbReference>
<sequence>MKDASALNVALLQLTSGDDPQVNLPRTIALFRQAVEQGADFVLTPEVTNIVSPDRGWQAKTLRHETDDPTLAALRAEAAQAGVWLLIGSLALKGDDPADDRFVNRSFLIAPDGRIAARYDKLHMFDVSISDTETYRESAAYRPGDRATLADMNGIGIGMTICYDLRFPHLYRRLAQAGARILTVPSAFSPVTGEAHWEVLLRARAIETGCFILAPAQCGTHAAPNSPDRRPRRSHGHSLIVDPWGTVLHDAGVTQGVTIHRLDLRAVNGARSRIPSLTHDRPFDGPRGNEQDRDK</sequence>